<name>A0ABM5UFP4_YERAE</name>
<dbReference type="EMBL" id="CP011975">
    <property type="protein sequence ID" value="AKP34684.1"/>
    <property type="molecule type" value="Genomic_DNA"/>
</dbReference>
<evidence type="ECO:0000313" key="1">
    <source>
        <dbReference type="EMBL" id="AKP34684.1"/>
    </source>
</evidence>
<evidence type="ECO:0008006" key="3">
    <source>
        <dbReference type="Google" id="ProtNLM"/>
    </source>
</evidence>
<protein>
    <recommendedName>
        <fullName evidence="3">Protein kil</fullName>
    </recommendedName>
</protein>
<dbReference type="InterPro" id="IPR020298">
    <property type="entry name" value="Kil_phage_P22-type"/>
</dbReference>
<evidence type="ECO:0000313" key="2">
    <source>
        <dbReference type="Proteomes" id="UP000069914"/>
    </source>
</evidence>
<reference evidence="1 2" key="1">
    <citation type="journal article" date="2015" name="Genome Announc.">
        <title>De Novo Genome Sequence of Yersinia aleksiciae Y159T.</title>
        <authorList>
            <person name="Sprague L.D."/>
            <person name="Neubauer H."/>
        </authorList>
    </citation>
    <scope>NUCLEOTIDE SEQUENCE [LARGE SCALE GENOMIC DNA]</scope>
    <source>
        <strain evidence="1 2">159</strain>
    </source>
</reference>
<accession>A0ABM5UFP4</accession>
<keyword evidence="2" id="KW-1185">Reference proteome</keyword>
<dbReference type="Pfam" id="PF17519">
    <property type="entry name" value="DUF5444"/>
    <property type="match status" value="1"/>
</dbReference>
<dbReference type="Proteomes" id="UP000069914">
    <property type="component" value="Chromosome"/>
</dbReference>
<gene>
    <name evidence="1" type="ORF">ACZ76_14690</name>
</gene>
<dbReference type="RefSeq" id="WP_048619594.1">
    <property type="nucleotide sequence ID" value="NZ_CABMLM010000011.1"/>
</dbReference>
<organism evidence="1 2">
    <name type="scientific">Yersinia aleksiciae</name>
    <dbReference type="NCBI Taxonomy" id="263819"/>
    <lineage>
        <taxon>Bacteria</taxon>
        <taxon>Pseudomonadati</taxon>
        <taxon>Pseudomonadota</taxon>
        <taxon>Gammaproteobacteria</taxon>
        <taxon>Enterobacterales</taxon>
        <taxon>Yersiniaceae</taxon>
        <taxon>Yersinia</taxon>
    </lineage>
</organism>
<dbReference type="GeneID" id="61903126"/>
<proteinExistence type="predicted"/>
<sequence length="59" mass="6792">MRIKPNGDGTVTASQVHNGFKKRYTKSFPDTAKGIHDAYLWCRIIWLGWDDSQDMEYAA</sequence>